<proteinExistence type="predicted"/>
<evidence type="ECO:0000313" key="3">
    <source>
        <dbReference type="Proteomes" id="UP001163846"/>
    </source>
</evidence>
<name>A0AA38U9T1_9AGAR</name>
<dbReference type="EMBL" id="MU806447">
    <property type="protein sequence ID" value="KAJ3835109.1"/>
    <property type="molecule type" value="Genomic_DNA"/>
</dbReference>
<evidence type="ECO:0000256" key="1">
    <source>
        <dbReference type="SAM" id="MobiDB-lite"/>
    </source>
</evidence>
<accession>A0AA38U9T1</accession>
<feature type="region of interest" description="Disordered" evidence="1">
    <location>
        <begin position="487"/>
        <end position="507"/>
    </location>
</feature>
<protein>
    <recommendedName>
        <fullName evidence="4">F-box domain-containing protein</fullName>
    </recommendedName>
</protein>
<reference evidence="2" key="1">
    <citation type="submission" date="2022-08" db="EMBL/GenBank/DDBJ databases">
        <authorList>
            <consortium name="DOE Joint Genome Institute"/>
            <person name="Min B."/>
            <person name="Riley R."/>
            <person name="Sierra-Patev S."/>
            <person name="Naranjo-Ortiz M."/>
            <person name="Looney B."/>
            <person name="Konkel Z."/>
            <person name="Slot J.C."/>
            <person name="Sakamoto Y."/>
            <person name="Steenwyk J.L."/>
            <person name="Rokas A."/>
            <person name="Carro J."/>
            <person name="Camarero S."/>
            <person name="Ferreira P."/>
            <person name="Molpeceres G."/>
            <person name="Ruiz-Duenas F.J."/>
            <person name="Serrano A."/>
            <person name="Henrissat B."/>
            <person name="Drula E."/>
            <person name="Hughes K.W."/>
            <person name="Mata J.L."/>
            <person name="Ishikawa N.K."/>
            <person name="Vargas-Isla R."/>
            <person name="Ushijima S."/>
            <person name="Smith C.A."/>
            <person name="Ahrendt S."/>
            <person name="Andreopoulos W."/>
            <person name="He G."/>
            <person name="Labutti K."/>
            <person name="Lipzen A."/>
            <person name="Ng V."/>
            <person name="Sandor L."/>
            <person name="Barry K."/>
            <person name="Martinez A.T."/>
            <person name="Xiao Y."/>
            <person name="Gibbons J.G."/>
            <person name="Terashima K."/>
            <person name="Hibbett D.S."/>
            <person name="Grigoriev I.V."/>
        </authorList>
    </citation>
    <scope>NUCLEOTIDE SEQUENCE</scope>
    <source>
        <strain evidence="2">TFB9207</strain>
    </source>
</reference>
<dbReference type="AlphaFoldDB" id="A0AA38U9T1"/>
<feature type="compositionally biased region" description="Basic and acidic residues" evidence="1">
    <location>
        <begin position="487"/>
        <end position="501"/>
    </location>
</feature>
<organism evidence="2 3">
    <name type="scientific">Lentinula raphanica</name>
    <dbReference type="NCBI Taxonomy" id="153919"/>
    <lineage>
        <taxon>Eukaryota</taxon>
        <taxon>Fungi</taxon>
        <taxon>Dikarya</taxon>
        <taxon>Basidiomycota</taxon>
        <taxon>Agaricomycotina</taxon>
        <taxon>Agaricomycetes</taxon>
        <taxon>Agaricomycetidae</taxon>
        <taxon>Agaricales</taxon>
        <taxon>Marasmiineae</taxon>
        <taxon>Omphalotaceae</taxon>
        <taxon>Lentinula</taxon>
    </lineage>
</organism>
<comment type="caution">
    <text evidence="2">The sequence shown here is derived from an EMBL/GenBank/DDBJ whole genome shotgun (WGS) entry which is preliminary data.</text>
</comment>
<sequence>MSSSSPSTIAHKIPNEIWERVAYHANATEQSFLGPPKDIVNICLVCQSFNRAIGFDANPSLYARIFRFKFDYRAPLRRFGTEWLNARSMAHELKKRFEALKQIRQRECSTQDLWTCYLMMLENDGRNERQLIEWAHLYGYLKHETCLRYEAEVHSHTNWYKGTEATSLLLWLWWMTFSRDDVRIETPRVRDSLVYPLLHNLILASFRYPSFYGPESHFHIASAEDARNTWSSTPPTPVARVKHFGKDFDLATPLLNMASFLVWTVRLETIREANPIDQGFIASLPLDRESATARRIQGPTRTDILNFHQSQIRAPIHSPTILCTSFEEEILTRYEGLFEEVSLLGSRRYDQDWRRIVAQPTFLPQAAPLSHDAHEAGALLGSWEGFFVQPSLEDHIALVDDSGRIPSEPLPLYRHPLYFTLQEHHCYHPDVPLASGSDCLGGQDVLNAWLPQGVTIVQYENEIEALDPVDRRNVRYHTFLPERLDGKRVQHSRDSYEDDSSRPTNSFSYPKGRRINDILITGHTSEEKGAAWGHYDFIGRVRLWDGLIVLLRTPRDPTRSDLGRWLFRGYLHDHNLVGHWRETGTSPNLPGYQGGFVAHRLDGQTPE</sequence>
<evidence type="ECO:0000313" key="2">
    <source>
        <dbReference type="EMBL" id="KAJ3835109.1"/>
    </source>
</evidence>
<keyword evidence="3" id="KW-1185">Reference proteome</keyword>
<dbReference type="CDD" id="cd09917">
    <property type="entry name" value="F-box_SF"/>
    <property type="match status" value="1"/>
</dbReference>
<evidence type="ECO:0008006" key="4">
    <source>
        <dbReference type="Google" id="ProtNLM"/>
    </source>
</evidence>
<dbReference type="Proteomes" id="UP001163846">
    <property type="component" value="Unassembled WGS sequence"/>
</dbReference>
<gene>
    <name evidence="2" type="ORF">F5878DRAFT_628852</name>
</gene>